<dbReference type="SUPFAM" id="SSF55486">
    <property type="entry name" value="Metalloproteases ('zincins'), catalytic domain"/>
    <property type="match status" value="1"/>
</dbReference>
<keyword evidence="1" id="KW-0378">Hydrolase</keyword>
<dbReference type="RefSeq" id="WP_120629418.1">
    <property type="nucleotide sequence ID" value="NZ_RAWG01000326.1"/>
</dbReference>
<dbReference type="CDD" id="cd06460">
    <property type="entry name" value="M32_Taq"/>
    <property type="match status" value="1"/>
</dbReference>
<keyword evidence="2" id="KW-0862">Zinc</keyword>
<sequence length="503" mass="56098">MDTWLRSRMHELSDLHGVINLAAWDREVYLPSKAAPARAQQLSTLHALHHERLVDPRLGDALAHAAGPGAGAGSMTPDEQAMVRVLTRERERAVRVPARLVTALAAAQGEGIQAWREAREARSFARFQPALSALLALRREQADAQGHDGERYDALLEGFEPGMRVQRLTPVLTALRDALIPMVGALASVRRPPPAFLDGRAYDTDRQWRFTMRLLEAVGFDLEAGRQDLSIHPFTNALHAQDVRLTTRLDAKHPLSALFGTLHEAGHGLYEQGFAPEHQRTPLAAVPSMGLHESQSRLWENLVGRGRPFWVHHFPALKEAFPQALADVDLDGFHAGINHVAPSLIRVEADEVTYNLHIVLRYELELALLRDELPVSELPSAWNERMRRYLGLTPPDDTQGVLQDIHWAWGEWGYFPTYALGNLYAASLHAAAQRALPELDAHLAKGDTSPLRGWLRVQLHSQGFRLPAEERVRAITGEGLTDRDFLQHLRAKYGALYGLTLKG</sequence>
<keyword evidence="5" id="KW-1185">Reference proteome</keyword>
<feature type="binding site" evidence="2">
    <location>
        <position position="267"/>
    </location>
    <ligand>
        <name>Zn(2+)</name>
        <dbReference type="ChEBI" id="CHEBI:29105"/>
        <note>catalytic</note>
    </ligand>
</feature>
<keyword evidence="1" id="KW-0482">Metalloprotease</keyword>
<dbReference type="EC" id="3.4.17.19" evidence="1"/>
<dbReference type="AlphaFoldDB" id="A0A3A8MUP7"/>
<keyword evidence="1 2" id="KW-0479">Metal-binding</keyword>
<protein>
    <recommendedName>
        <fullName evidence="1">Metal-dependent carboxypeptidase</fullName>
        <ecNumber evidence="1">3.4.17.19</ecNumber>
    </recommendedName>
</protein>
<organism evidence="4 5">
    <name type="scientific">Corallococcus sicarius</name>
    <dbReference type="NCBI Taxonomy" id="2316726"/>
    <lineage>
        <taxon>Bacteria</taxon>
        <taxon>Pseudomonadati</taxon>
        <taxon>Myxococcota</taxon>
        <taxon>Myxococcia</taxon>
        <taxon>Myxococcales</taxon>
        <taxon>Cystobacterineae</taxon>
        <taxon>Myxococcaceae</taxon>
        <taxon>Corallococcus</taxon>
    </lineage>
</organism>
<dbReference type="Pfam" id="PF02074">
    <property type="entry name" value="Peptidase_M32"/>
    <property type="match status" value="1"/>
</dbReference>
<dbReference type="PANTHER" id="PTHR34217">
    <property type="entry name" value="METAL-DEPENDENT CARBOXYPEPTIDASE"/>
    <property type="match status" value="1"/>
</dbReference>
<comment type="catalytic activity">
    <reaction evidence="1">
        <text>Release of a C-terminal amino acid with broad specificity, except for -Pro.</text>
        <dbReference type="EC" id="3.4.17.19"/>
    </reaction>
</comment>
<proteinExistence type="inferred from homology"/>
<keyword evidence="1 4" id="KW-0121">Carboxypeptidase</keyword>
<gene>
    <name evidence="4" type="ORF">D7X12_34250</name>
</gene>
<comment type="similarity">
    <text evidence="1">Belongs to the peptidase M32 family.</text>
</comment>
<dbReference type="PANTHER" id="PTHR34217:SF1">
    <property type="entry name" value="CARBOXYPEPTIDASE 1"/>
    <property type="match status" value="1"/>
</dbReference>
<evidence type="ECO:0000313" key="4">
    <source>
        <dbReference type="EMBL" id="RKH35220.1"/>
    </source>
</evidence>
<reference evidence="5" key="1">
    <citation type="submission" date="2018-09" db="EMBL/GenBank/DDBJ databases">
        <authorList>
            <person name="Livingstone P.G."/>
            <person name="Whitworth D.E."/>
        </authorList>
    </citation>
    <scope>NUCLEOTIDE SEQUENCE [LARGE SCALE GENOMIC DNA]</scope>
    <source>
        <strain evidence="5">CA040B</strain>
    </source>
</reference>
<dbReference type="PROSITE" id="PS52034">
    <property type="entry name" value="PEPTIDASE_M32"/>
    <property type="match status" value="1"/>
</dbReference>
<dbReference type="OrthoDB" id="9772308at2"/>
<name>A0A3A8MUP7_9BACT</name>
<comment type="function">
    <text evidence="1">Broad specificity carboxypetidase that releases amino acids sequentially from the C-terminus, including neutral, aromatic, polar and basic residues.</text>
</comment>
<dbReference type="GO" id="GO:0006508">
    <property type="term" value="P:proteolysis"/>
    <property type="evidence" value="ECO:0007669"/>
    <property type="project" value="UniProtKB-UniRule"/>
</dbReference>
<accession>A0A3A8MUP7</accession>
<keyword evidence="1" id="KW-0645">Protease</keyword>
<evidence type="ECO:0000256" key="2">
    <source>
        <dbReference type="PIRSR" id="PIRSR006615-1"/>
    </source>
</evidence>
<dbReference type="Gene3D" id="1.10.1370.30">
    <property type="match status" value="1"/>
</dbReference>
<comment type="caution">
    <text evidence="4">The sequence shown here is derived from an EMBL/GenBank/DDBJ whole genome shotgun (WGS) entry which is preliminary data.</text>
</comment>
<dbReference type="GO" id="GO:0004181">
    <property type="term" value="F:metallocarboxypeptidase activity"/>
    <property type="evidence" value="ECO:0007669"/>
    <property type="project" value="UniProtKB-UniRule"/>
</dbReference>
<dbReference type="EMBL" id="RAWG01000326">
    <property type="protein sequence ID" value="RKH35220.1"/>
    <property type="molecule type" value="Genomic_DNA"/>
</dbReference>
<dbReference type="PIRSF" id="PIRSF006615">
    <property type="entry name" value="Zn_crbxpep_Taq"/>
    <property type="match status" value="1"/>
</dbReference>
<feature type="active site" description="Proton donor/acceptor" evidence="3">
    <location>
        <position position="264"/>
    </location>
</feature>
<feature type="binding site" evidence="2">
    <location>
        <position position="293"/>
    </location>
    <ligand>
        <name>Zn(2+)</name>
        <dbReference type="ChEBI" id="CHEBI:29105"/>
        <note>catalytic</note>
    </ligand>
</feature>
<dbReference type="PRINTS" id="PR00998">
    <property type="entry name" value="CRBOXYPTASET"/>
</dbReference>
<evidence type="ECO:0000256" key="3">
    <source>
        <dbReference type="PIRSR" id="PIRSR006615-2"/>
    </source>
</evidence>
<comment type="cofactor">
    <cofactor evidence="2">
        <name>Zn(2+)</name>
        <dbReference type="ChEBI" id="CHEBI:29105"/>
    </cofactor>
    <text evidence="2">Binds 1 zinc ion per subunit.</text>
</comment>
<dbReference type="InterPro" id="IPR001333">
    <property type="entry name" value="Peptidase_M32_Taq"/>
</dbReference>
<evidence type="ECO:0000313" key="5">
    <source>
        <dbReference type="Proteomes" id="UP000273405"/>
    </source>
</evidence>
<dbReference type="Proteomes" id="UP000273405">
    <property type="component" value="Unassembled WGS sequence"/>
</dbReference>
<feature type="binding site" evidence="2">
    <location>
        <position position="263"/>
    </location>
    <ligand>
        <name>Zn(2+)</name>
        <dbReference type="ChEBI" id="CHEBI:29105"/>
        <note>catalytic</note>
    </ligand>
</feature>
<evidence type="ECO:0000256" key="1">
    <source>
        <dbReference type="PIRNR" id="PIRNR006615"/>
    </source>
</evidence>
<dbReference type="GO" id="GO:0046872">
    <property type="term" value="F:metal ion binding"/>
    <property type="evidence" value="ECO:0007669"/>
    <property type="project" value="UniProtKB-KW"/>
</dbReference>